<dbReference type="Proteomes" id="UP000271974">
    <property type="component" value="Unassembled WGS sequence"/>
</dbReference>
<feature type="non-terminal residue" evidence="2">
    <location>
        <position position="129"/>
    </location>
</feature>
<keyword evidence="3" id="KW-1185">Reference proteome</keyword>
<dbReference type="InterPro" id="IPR013783">
    <property type="entry name" value="Ig-like_fold"/>
</dbReference>
<dbReference type="AlphaFoldDB" id="A0A3S0ZH48"/>
<dbReference type="InterPro" id="IPR013151">
    <property type="entry name" value="Immunoglobulin_dom"/>
</dbReference>
<evidence type="ECO:0000313" key="3">
    <source>
        <dbReference type="Proteomes" id="UP000271974"/>
    </source>
</evidence>
<evidence type="ECO:0000313" key="2">
    <source>
        <dbReference type="EMBL" id="RUS77505.1"/>
    </source>
</evidence>
<dbReference type="Gene3D" id="2.60.40.10">
    <property type="entry name" value="Immunoglobulins"/>
    <property type="match status" value="1"/>
</dbReference>
<dbReference type="Pfam" id="PF00047">
    <property type="entry name" value="ig"/>
    <property type="match status" value="1"/>
</dbReference>
<accession>A0A3S0ZH48</accession>
<comment type="caution">
    <text evidence="2">The sequence shown here is derived from an EMBL/GenBank/DDBJ whole genome shotgun (WGS) entry which is preliminary data.</text>
</comment>
<gene>
    <name evidence="2" type="ORF">EGW08_014752</name>
</gene>
<dbReference type="InterPro" id="IPR007110">
    <property type="entry name" value="Ig-like_dom"/>
</dbReference>
<evidence type="ECO:0000259" key="1">
    <source>
        <dbReference type="PROSITE" id="PS50835"/>
    </source>
</evidence>
<organism evidence="2 3">
    <name type="scientific">Elysia chlorotica</name>
    <name type="common">Eastern emerald elysia</name>
    <name type="synonym">Sea slug</name>
    <dbReference type="NCBI Taxonomy" id="188477"/>
    <lineage>
        <taxon>Eukaryota</taxon>
        <taxon>Metazoa</taxon>
        <taxon>Spiralia</taxon>
        <taxon>Lophotrochozoa</taxon>
        <taxon>Mollusca</taxon>
        <taxon>Gastropoda</taxon>
        <taxon>Heterobranchia</taxon>
        <taxon>Euthyneura</taxon>
        <taxon>Panpulmonata</taxon>
        <taxon>Sacoglossa</taxon>
        <taxon>Placobranchoidea</taxon>
        <taxon>Plakobranchidae</taxon>
        <taxon>Elysia</taxon>
    </lineage>
</organism>
<name>A0A3S0ZH48_ELYCH</name>
<sequence>GQTATGEEWQVPKSKRDYEGLTCTATLGKTNTESASVDIIVKNDYLAKPTVKASPTMPVVESQVSFTCHTTAKDVMVSWKHKSKTLIGQTDRTIQFGNLSTSLNGAVTCSIHKHGFSSESDAYSLEVKS</sequence>
<feature type="non-terminal residue" evidence="2">
    <location>
        <position position="1"/>
    </location>
</feature>
<protein>
    <recommendedName>
        <fullName evidence="1">Ig-like domain-containing protein</fullName>
    </recommendedName>
</protein>
<proteinExistence type="predicted"/>
<dbReference type="InterPro" id="IPR036179">
    <property type="entry name" value="Ig-like_dom_sf"/>
</dbReference>
<reference evidence="2 3" key="1">
    <citation type="submission" date="2019-01" db="EMBL/GenBank/DDBJ databases">
        <title>A draft genome assembly of the solar-powered sea slug Elysia chlorotica.</title>
        <authorList>
            <person name="Cai H."/>
            <person name="Li Q."/>
            <person name="Fang X."/>
            <person name="Li J."/>
            <person name="Curtis N.E."/>
            <person name="Altenburger A."/>
            <person name="Shibata T."/>
            <person name="Feng M."/>
            <person name="Maeda T."/>
            <person name="Schwartz J.A."/>
            <person name="Shigenobu S."/>
            <person name="Lundholm N."/>
            <person name="Nishiyama T."/>
            <person name="Yang H."/>
            <person name="Hasebe M."/>
            <person name="Li S."/>
            <person name="Pierce S.K."/>
            <person name="Wang J."/>
        </authorList>
    </citation>
    <scope>NUCLEOTIDE SEQUENCE [LARGE SCALE GENOMIC DNA]</scope>
    <source>
        <strain evidence="2">EC2010</strain>
        <tissue evidence="2">Whole organism of an adult</tissue>
    </source>
</reference>
<feature type="domain" description="Ig-like" evidence="1">
    <location>
        <begin position="49"/>
        <end position="126"/>
    </location>
</feature>
<dbReference type="EMBL" id="RQTK01000576">
    <property type="protein sequence ID" value="RUS77505.1"/>
    <property type="molecule type" value="Genomic_DNA"/>
</dbReference>
<dbReference type="PROSITE" id="PS50835">
    <property type="entry name" value="IG_LIKE"/>
    <property type="match status" value="1"/>
</dbReference>
<dbReference type="SUPFAM" id="SSF48726">
    <property type="entry name" value="Immunoglobulin"/>
    <property type="match status" value="1"/>
</dbReference>